<dbReference type="InterPro" id="IPR014721">
    <property type="entry name" value="Ribsml_uS5_D2-typ_fold_subgr"/>
</dbReference>
<dbReference type="InParanoid" id="A0A1Q6DT72"/>
<keyword evidence="7 11" id="KW-0791">Threonine biosynthesis</keyword>
<sequence length="293" mass="31379">MVTVKAPATSANLGSGYDVYGMALKKPYDLIKVELSESTDITVDGYNKEIPTDPRKNTAGIVARELTDTDLSIHIDKNIPPGSGLGSSAASAAGTAIAINKLVEKEFSQVELLDAVVSAEKHVSGQAHADNAAPALFGGFCIVNDEVHKIKPPEFDLILLCPEKVNLTKEMRSVVPKKTDIKNVKKNIYYSSLLIKGILEEDLRSFGKGLNDAIVEPKRAKLIDGYKEAKKRAIKEGAIGCTLSGSGPSMIAVGEKPKKIGKAMKKELDTKEINSKLFLTKPGKGSKIISSTD</sequence>
<evidence type="ECO:0000256" key="8">
    <source>
        <dbReference type="ARBA" id="ARBA00022741"/>
    </source>
</evidence>
<dbReference type="PROSITE" id="PS00627">
    <property type="entry name" value="GHMP_KINASES_ATP"/>
    <property type="match status" value="1"/>
</dbReference>
<dbReference type="GO" id="GO:0005524">
    <property type="term" value="F:ATP binding"/>
    <property type="evidence" value="ECO:0007669"/>
    <property type="project" value="UniProtKB-UniRule"/>
</dbReference>
<organism evidence="14 15">
    <name type="scientific">Methanohalarchaeum thermophilum</name>
    <dbReference type="NCBI Taxonomy" id="1903181"/>
    <lineage>
        <taxon>Archaea</taxon>
        <taxon>Methanobacteriati</taxon>
        <taxon>Methanobacteriota</taxon>
        <taxon>Methanonatronarchaeia</taxon>
        <taxon>Methanonatronarchaeales</taxon>
        <taxon>Methanonatronarchaeaceae</taxon>
        <taxon>Candidatus Methanohalarchaeum</taxon>
    </lineage>
</organism>
<evidence type="ECO:0000313" key="15">
    <source>
        <dbReference type="Proteomes" id="UP000185744"/>
    </source>
</evidence>
<dbReference type="GO" id="GO:0005737">
    <property type="term" value="C:cytoplasm"/>
    <property type="evidence" value="ECO:0007669"/>
    <property type="project" value="UniProtKB-SubCell"/>
</dbReference>
<keyword evidence="5 11" id="KW-0028">Amino-acid biosynthesis</keyword>
<evidence type="ECO:0000256" key="2">
    <source>
        <dbReference type="ARBA" id="ARBA00007370"/>
    </source>
</evidence>
<dbReference type="InterPro" id="IPR006203">
    <property type="entry name" value="GHMP_knse_ATP-bd_CS"/>
</dbReference>
<feature type="domain" description="GHMP kinase N-terminal" evidence="12">
    <location>
        <begin position="61"/>
        <end position="139"/>
    </location>
</feature>
<reference evidence="14" key="1">
    <citation type="submission" date="2016-12" db="EMBL/GenBank/DDBJ databases">
        <title>Discovery of methanogenic haloarchaea.</title>
        <authorList>
            <person name="Sorokin D.Y."/>
            <person name="Makarova K.S."/>
            <person name="Abbas B."/>
            <person name="Ferrer M."/>
            <person name="Golyshin P.N."/>
        </authorList>
    </citation>
    <scope>NUCLEOTIDE SEQUENCE [LARGE SCALE GENOMIC DNA]</scope>
    <source>
        <strain evidence="14">HMET1</strain>
    </source>
</reference>
<evidence type="ECO:0000256" key="6">
    <source>
        <dbReference type="ARBA" id="ARBA00022679"/>
    </source>
</evidence>
<feature type="domain" description="GHMP kinase C-terminal" evidence="13">
    <location>
        <begin position="194"/>
        <end position="266"/>
    </location>
</feature>
<dbReference type="PANTHER" id="PTHR20861:SF1">
    <property type="entry name" value="HOMOSERINE KINASE"/>
    <property type="match status" value="1"/>
</dbReference>
<dbReference type="PANTHER" id="PTHR20861">
    <property type="entry name" value="HOMOSERINE/4-DIPHOSPHOCYTIDYL-2-C-METHYL-D-ERYTHRITOL KINASE"/>
    <property type="match status" value="1"/>
</dbReference>
<evidence type="ECO:0000259" key="13">
    <source>
        <dbReference type="Pfam" id="PF08544"/>
    </source>
</evidence>
<comment type="function">
    <text evidence="11">Catalyzes the ATP-dependent phosphorylation of L-homoserine to L-homoserine phosphate.</text>
</comment>
<evidence type="ECO:0000256" key="4">
    <source>
        <dbReference type="ARBA" id="ARBA00017858"/>
    </source>
</evidence>
<evidence type="ECO:0000256" key="1">
    <source>
        <dbReference type="ARBA" id="ARBA00005015"/>
    </source>
</evidence>
<comment type="catalytic activity">
    <reaction evidence="11">
        <text>L-homoserine + ATP = O-phospho-L-homoserine + ADP + H(+)</text>
        <dbReference type="Rhea" id="RHEA:13985"/>
        <dbReference type="ChEBI" id="CHEBI:15378"/>
        <dbReference type="ChEBI" id="CHEBI:30616"/>
        <dbReference type="ChEBI" id="CHEBI:57476"/>
        <dbReference type="ChEBI" id="CHEBI:57590"/>
        <dbReference type="ChEBI" id="CHEBI:456216"/>
        <dbReference type="EC" id="2.7.1.39"/>
    </reaction>
</comment>
<dbReference type="NCBIfam" id="TIGR00191">
    <property type="entry name" value="thrB"/>
    <property type="match status" value="1"/>
</dbReference>
<dbReference type="UniPathway" id="UPA00050">
    <property type="reaction ID" value="UER00064"/>
</dbReference>
<dbReference type="GO" id="GO:0004413">
    <property type="term" value="F:homoserine kinase activity"/>
    <property type="evidence" value="ECO:0007669"/>
    <property type="project" value="UniProtKB-UniRule"/>
</dbReference>
<dbReference type="SUPFAM" id="SSF55060">
    <property type="entry name" value="GHMP Kinase, C-terminal domain"/>
    <property type="match status" value="1"/>
</dbReference>
<dbReference type="EC" id="2.7.1.39" evidence="3 11"/>
<dbReference type="InterPro" id="IPR013750">
    <property type="entry name" value="GHMP_kinase_C_dom"/>
</dbReference>
<keyword evidence="9 11" id="KW-0418">Kinase</keyword>
<evidence type="ECO:0000256" key="5">
    <source>
        <dbReference type="ARBA" id="ARBA00022605"/>
    </source>
</evidence>
<evidence type="ECO:0000256" key="7">
    <source>
        <dbReference type="ARBA" id="ARBA00022697"/>
    </source>
</evidence>
<dbReference type="FunCoup" id="A0A1Q6DT72">
    <property type="interactions" value="118"/>
</dbReference>
<dbReference type="Pfam" id="PF00288">
    <property type="entry name" value="GHMP_kinases_N"/>
    <property type="match status" value="1"/>
</dbReference>
<comment type="similarity">
    <text evidence="2 11">Belongs to the GHMP kinase family. Homoserine kinase subfamily.</text>
</comment>
<dbReference type="PIRSF" id="PIRSF000676">
    <property type="entry name" value="Homoser_kin"/>
    <property type="match status" value="1"/>
</dbReference>
<dbReference type="InterPro" id="IPR006204">
    <property type="entry name" value="GHMP_kinase_N_dom"/>
</dbReference>
<evidence type="ECO:0000256" key="10">
    <source>
        <dbReference type="ARBA" id="ARBA00022840"/>
    </source>
</evidence>
<dbReference type="EMBL" id="MSDW01000002">
    <property type="protein sequence ID" value="OKY77522.1"/>
    <property type="molecule type" value="Genomic_DNA"/>
</dbReference>
<comment type="subcellular location">
    <subcellularLocation>
        <location evidence="11">Cytoplasm</location>
    </subcellularLocation>
</comment>
<evidence type="ECO:0000313" key="14">
    <source>
        <dbReference type="EMBL" id="OKY77522.1"/>
    </source>
</evidence>
<dbReference type="AlphaFoldDB" id="A0A1Q6DT72"/>
<keyword evidence="11" id="KW-0963">Cytoplasm</keyword>
<dbReference type="NCBIfam" id="NF002288">
    <property type="entry name" value="PRK01212.1-4"/>
    <property type="match status" value="1"/>
</dbReference>
<dbReference type="PRINTS" id="PR00958">
    <property type="entry name" value="HOMSERKINASE"/>
</dbReference>
<dbReference type="InterPro" id="IPR000870">
    <property type="entry name" value="Homoserine_kinase"/>
</dbReference>
<gene>
    <name evidence="11" type="primary">thrB</name>
    <name evidence="14" type="ORF">BTN85_2173</name>
</gene>
<proteinExistence type="inferred from homology"/>
<protein>
    <recommendedName>
        <fullName evidence="4 11">Homoserine kinase</fullName>
        <shortName evidence="11">HK</shortName>
        <shortName evidence="11">HSK</shortName>
        <ecNumber evidence="3 11">2.7.1.39</ecNumber>
    </recommendedName>
</protein>
<evidence type="ECO:0000256" key="11">
    <source>
        <dbReference type="HAMAP-Rule" id="MF_00384"/>
    </source>
</evidence>
<evidence type="ECO:0000256" key="3">
    <source>
        <dbReference type="ARBA" id="ARBA00012078"/>
    </source>
</evidence>
<dbReference type="InterPro" id="IPR020568">
    <property type="entry name" value="Ribosomal_Su5_D2-typ_SF"/>
</dbReference>
<comment type="pathway">
    <text evidence="1 11">Amino-acid biosynthesis; L-threonine biosynthesis; L-threonine from L-aspartate: step 4/5.</text>
</comment>
<dbReference type="Gene3D" id="3.30.70.890">
    <property type="entry name" value="GHMP kinase, C-terminal domain"/>
    <property type="match status" value="1"/>
</dbReference>
<dbReference type="HAMAP" id="MF_00384">
    <property type="entry name" value="Homoser_kinase"/>
    <property type="match status" value="1"/>
</dbReference>
<keyword evidence="8 11" id="KW-0547">Nucleotide-binding</keyword>
<keyword evidence="6 11" id="KW-0808">Transferase</keyword>
<evidence type="ECO:0000259" key="12">
    <source>
        <dbReference type="Pfam" id="PF00288"/>
    </source>
</evidence>
<dbReference type="Proteomes" id="UP000185744">
    <property type="component" value="Unassembled WGS sequence"/>
</dbReference>
<dbReference type="SUPFAM" id="SSF54211">
    <property type="entry name" value="Ribosomal protein S5 domain 2-like"/>
    <property type="match status" value="1"/>
</dbReference>
<name>A0A1Q6DT72_METT1</name>
<dbReference type="STRING" id="1903181.BTN85_2173"/>
<comment type="caution">
    <text evidence="14">The sequence shown here is derived from an EMBL/GenBank/DDBJ whole genome shotgun (WGS) entry which is preliminary data.</text>
</comment>
<feature type="binding site" evidence="11">
    <location>
        <begin position="80"/>
        <end position="90"/>
    </location>
    <ligand>
        <name>ATP</name>
        <dbReference type="ChEBI" id="CHEBI:30616"/>
    </ligand>
</feature>
<dbReference type="GO" id="GO:0009088">
    <property type="term" value="P:threonine biosynthetic process"/>
    <property type="evidence" value="ECO:0007669"/>
    <property type="project" value="UniProtKB-UniRule"/>
</dbReference>
<dbReference type="InterPro" id="IPR036554">
    <property type="entry name" value="GHMP_kinase_C_sf"/>
</dbReference>
<keyword evidence="10 11" id="KW-0067">ATP-binding</keyword>
<evidence type="ECO:0000256" key="9">
    <source>
        <dbReference type="ARBA" id="ARBA00022777"/>
    </source>
</evidence>
<keyword evidence="15" id="KW-1185">Reference proteome</keyword>
<dbReference type="Gene3D" id="3.30.230.10">
    <property type="match status" value="1"/>
</dbReference>
<dbReference type="Pfam" id="PF08544">
    <property type="entry name" value="GHMP_kinases_C"/>
    <property type="match status" value="1"/>
</dbReference>
<accession>A0A1Q6DT72</accession>